<proteinExistence type="predicted"/>
<evidence type="ECO:0000256" key="1">
    <source>
        <dbReference type="SAM" id="Phobius"/>
    </source>
</evidence>
<keyword evidence="3" id="KW-1185">Reference proteome</keyword>
<organism evidence="2 3">
    <name type="scientific">Brachybacterium halotolerans</name>
    <dbReference type="NCBI Taxonomy" id="2795215"/>
    <lineage>
        <taxon>Bacteria</taxon>
        <taxon>Bacillati</taxon>
        <taxon>Actinomycetota</taxon>
        <taxon>Actinomycetes</taxon>
        <taxon>Micrococcales</taxon>
        <taxon>Dermabacteraceae</taxon>
        <taxon>Brachybacterium</taxon>
    </lineage>
</organism>
<accession>A0ABS1BDU7</accession>
<dbReference type="RefSeq" id="WP_200503681.1">
    <property type="nucleotide sequence ID" value="NZ_JAEDAJ010000013.1"/>
</dbReference>
<dbReference type="EMBL" id="JAEDAJ010000013">
    <property type="protein sequence ID" value="MBK0332793.1"/>
    <property type="molecule type" value="Genomic_DNA"/>
</dbReference>
<gene>
    <name evidence="2" type="ORF">I8D64_15430</name>
</gene>
<reference evidence="2 3" key="1">
    <citation type="submission" date="2020-12" db="EMBL/GenBank/DDBJ databases">
        <title>Brachybacterium sp. MASK1Z-5, whole genome shotgun sequence.</title>
        <authorList>
            <person name="Tuo L."/>
        </authorList>
    </citation>
    <scope>NUCLEOTIDE SEQUENCE [LARGE SCALE GENOMIC DNA]</scope>
    <source>
        <strain evidence="2 3">MASK1Z-5</strain>
    </source>
</reference>
<dbReference type="Proteomes" id="UP000612352">
    <property type="component" value="Unassembled WGS sequence"/>
</dbReference>
<sequence>MTAVHVLVLVAGVVAAIVLSDLLGHRGIGAWPVGLLALVLVPVAGYFYSPWVAALSLGLAFGAGIMLLGTRIRSLMRERRIVRDAREARKSATESMLRRNDGAP</sequence>
<keyword evidence="1" id="KW-0472">Membrane</keyword>
<evidence type="ECO:0008006" key="4">
    <source>
        <dbReference type="Google" id="ProtNLM"/>
    </source>
</evidence>
<name>A0ABS1BDU7_9MICO</name>
<keyword evidence="1" id="KW-0812">Transmembrane</keyword>
<evidence type="ECO:0000313" key="2">
    <source>
        <dbReference type="EMBL" id="MBK0332793.1"/>
    </source>
</evidence>
<feature type="transmembrane region" description="Helical" evidence="1">
    <location>
        <begin position="6"/>
        <end position="23"/>
    </location>
</feature>
<keyword evidence="1" id="KW-1133">Transmembrane helix</keyword>
<evidence type="ECO:0000313" key="3">
    <source>
        <dbReference type="Proteomes" id="UP000612352"/>
    </source>
</evidence>
<feature type="transmembrane region" description="Helical" evidence="1">
    <location>
        <begin position="54"/>
        <end position="72"/>
    </location>
</feature>
<protein>
    <recommendedName>
        <fullName evidence="4">DUF4233 domain-containing protein</fullName>
    </recommendedName>
</protein>
<feature type="transmembrane region" description="Helical" evidence="1">
    <location>
        <begin position="30"/>
        <end position="48"/>
    </location>
</feature>
<comment type="caution">
    <text evidence="2">The sequence shown here is derived from an EMBL/GenBank/DDBJ whole genome shotgun (WGS) entry which is preliminary data.</text>
</comment>